<gene>
    <name evidence="1" type="ORF">HJG59_005194</name>
</gene>
<dbReference type="EMBL" id="JACASF010000001">
    <property type="protein sequence ID" value="KAF6500092.1"/>
    <property type="molecule type" value="Genomic_DNA"/>
</dbReference>
<dbReference type="GO" id="GO:0016853">
    <property type="term" value="F:isomerase activity"/>
    <property type="evidence" value="ECO:0007669"/>
    <property type="project" value="UniProtKB-KW"/>
</dbReference>
<accession>A0A7J8JVD1</accession>
<dbReference type="Proteomes" id="UP000550707">
    <property type="component" value="Unassembled WGS sequence"/>
</dbReference>
<protein>
    <submittedName>
        <fullName evidence="1">FKBP prolyl isomerase 3</fullName>
    </submittedName>
</protein>
<evidence type="ECO:0000313" key="2">
    <source>
        <dbReference type="Proteomes" id="UP000550707"/>
    </source>
</evidence>
<proteinExistence type="predicted"/>
<keyword evidence="2" id="KW-1185">Reference proteome</keyword>
<keyword evidence="1" id="KW-0413">Isomerase</keyword>
<sequence>MKINPKKPSLKRLWMRVHQNIQNLFLKKGIKPTFPKREMLFTAGIQEHYRMELFLIPIFKRVSLNVILSFWL</sequence>
<name>A0A7J8JVD1_MOLMO</name>
<evidence type="ECO:0000313" key="1">
    <source>
        <dbReference type="EMBL" id="KAF6500092.1"/>
    </source>
</evidence>
<comment type="caution">
    <text evidence="1">The sequence shown here is derived from an EMBL/GenBank/DDBJ whole genome shotgun (WGS) entry which is preliminary data.</text>
</comment>
<organism evidence="1 2">
    <name type="scientific">Molossus molossus</name>
    <name type="common">Pallas' mastiff bat</name>
    <name type="synonym">Vespertilio molossus</name>
    <dbReference type="NCBI Taxonomy" id="27622"/>
    <lineage>
        <taxon>Eukaryota</taxon>
        <taxon>Metazoa</taxon>
        <taxon>Chordata</taxon>
        <taxon>Craniata</taxon>
        <taxon>Vertebrata</taxon>
        <taxon>Euteleostomi</taxon>
        <taxon>Mammalia</taxon>
        <taxon>Eutheria</taxon>
        <taxon>Laurasiatheria</taxon>
        <taxon>Chiroptera</taxon>
        <taxon>Yangochiroptera</taxon>
        <taxon>Molossidae</taxon>
        <taxon>Molossus</taxon>
    </lineage>
</organism>
<reference evidence="1 2" key="1">
    <citation type="journal article" date="2020" name="Nature">
        <title>Six reference-quality genomes reveal evolution of bat adaptations.</title>
        <authorList>
            <person name="Jebb D."/>
            <person name="Huang Z."/>
            <person name="Pippel M."/>
            <person name="Hughes G.M."/>
            <person name="Lavrichenko K."/>
            <person name="Devanna P."/>
            <person name="Winkler S."/>
            <person name="Jermiin L.S."/>
            <person name="Skirmuntt E.C."/>
            <person name="Katzourakis A."/>
            <person name="Burkitt-Gray L."/>
            <person name="Ray D.A."/>
            <person name="Sullivan K.A.M."/>
            <person name="Roscito J.G."/>
            <person name="Kirilenko B.M."/>
            <person name="Davalos L.M."/>
            <person name="Corthals A.P."/>
            <person name="Power M.L."/>
            <person name="Jones G."/>
            <person name="Ransome R.D."/>
            <person name="Dechmann D.K.N."/>
            <person name="Locatelli A.G."/>
            <person name="Puechmaille S.J."/>
            <person name="Fedrigo O."/>
            <person name="Jarvis E.D."/>
            <person name="Hiller M."/>
            <person name="Vernes S.C."/>
            <person name="Myers E.W."/>
            <person name="Teeling E.C."/>
        </authorList>
    </citation>
    <scope>NUCLEOTIDE SEQUENCE [LARGE SCALE GENOMIC DNA]</scope>
    <source>
        <strain evidence="1">MMolMol1</strain>
        <tissue evidence="1">Muscle</tissue>
    </source>
</reference>
<dbReference type="AlphaFoldDB" id="A0A7J8JVD1"/>